<feature type="domain" description="TY-Chap N-terminal" evidence="1">
    <location>
        <begin position="137"/>
        <end position="248"/>
    </location>
</feature>
<organism evidence="2 3">
    <name type="scientific">Lentzea cavernae</name>
    <dbReference type="NCBI Taxonomy" id="2020703"/>
    <lineage>
        <taxon>Bacteria</taxon>
        <taxon>Bacillati</taxon>
        <taxon>Actinomycetota</taxon>
        <taxon>Actinomycetes</taxon>
        <taxon>Pseudonocardiales</taxon>
        <taxon>Pseudonocardiaceae</taxon>
        <taxon>Lentzea</taxon>
    </lineage>
</organism>
<keyword evidence="3" id="KW-1185">Reference proteome</keyword>
<protein>
    <recommendedName>
        <fullName evidence="1">TY-Chap N-terminal domain-containing protein</fullName>
    </recommendedName>
</protein>
<sequence length="266" mass="30564">MNPDRIPAPGRFVRYREVEYRLQHSPGKWWIASDHEVDESFTKAGRRYFVRQIGHDDVLDCYDLSRPGTYRGMPVEVVTDSPHGYWVTTRDPMADVQGFERADHRGPLQKLIAFGDPELQFTVTHTPVPVPWKIAHDWEVFTERLTDAFRDVTDGVFLIVHAAADPRRYVQFAGAPDRLYAEAPGADVAKDADEFQLRRFDWVAPDVAQPNWTSELRRPALTKEFAQLARRCVAALHEAYGITSPEELRYRAWREPATAVEFPALD</sequence>
<accession>A0ABQ3MEX7</accession>
<proteinExistence type="predicted"/>
<evidence type="ECO:0000313" key="2">
    <source>
        <dbReference type="EMBL" id="GHH42947.1"/>
    </source>
</evidence>
<gene>
    <name evidence="2" type="ORF">GCM10017774_40130</name>
</gene>
<dbReference type="InterPro" id="IPR054344">
    <property type="entry name" value="TY-Chap_N"/>
</dbReference>
<dbReference type="Proteomes" id="UP000605568">
    <property type="component" value="Unassembled WGS sequence"/>
</dbReference>
<dbReference type="Pfam" id="PF22552">
    <property type="entry name" value="TY-Chap3"/>
    <property type="match status" value="1"/>
</dbReference>
<reference evidence="3" key="1">
    <citation type="journal article" date="2019" name="Int. J. Syst. Evol. Microbiol.">
        <title>The Global Catalogue of Microorganisms (GCM) 10K type strain sequencing project: providing services to taxonomists for standard genome sequencing and annotation.</title>
        <authorList>
            <consortium name="The Broad Institute Genomics Platform"/>
            <consortium name="The Broad Institute Genome Sequencing Center for Infectious Disease"/>
            <person name="Wu L."/>
            <person name="Ma J."/>
        </authorList>
    </citation>
    <scope>NUCLEOTIDE SEQUENCE [LARGE SCALE GENOMIC DNA]</scope>
    <source>
        <strain evidence="3">CGMCC 4.7367</strain>
    </source>
</reference>
<name>A0ABQ3MEX7_9PSEU</name>
<comment type="caution">
    <text evidence="2">The sequence shown here is derived from an EMBL/GenBank/DDBJ whole genome shotgun (WGS) entry which is preliminary data.</text>
</comment>
<evidence type="ECO:0000259" key="1">
    <source>
        <dbReference type="Pfam" id="PF22552"/>
    </source>
</evidence>
<dbReference type="RefSeq" id="WP_191299550.1">
    <property type="nucleotide sequence ID" value="NZ_BNAR01000005.1"/>
</dbReference>
<evidence type="ECO:0000313" key="3">
    <source>
        <dbReference type="Proteomes" id="UP000605568"/>
    </source>
</evidence>
<dbReference type="EMBL" id="BNAR01000005">
    <property type="protein sequence ID" value="GHH42947.1"/>
    <property type="molecule type" value="Genomic_DNA"/>
</dbReference>